<evidence type="ECO:0000259" key="2">
    <source>
        <dbReference type="Pfam" id="PF01935"/>
    </source>
</evidence>
<dbReference type="InterPro" id="IPR027417">
    <property type="entry name" value="P-loop_NTPase"/>
</dbReference>
<dbReference type="eggNOG" id="arCOG00280">
    <property type="taxonomic scope" value="Archaea"/>
</dbReference>
<dbReference type="KEGG" id="clg:Calag_0860"/>
<dbReference type="PANTHER" id="PTHR30121">
    <property type="entry name" value="UNCHARACTERIZED PROTEIN YJGR-RELATED"/>
    <property type="match status" value="1"/>
</dbReference>
<evidence type="ECO:0000313" key="3">
    <source>
        <dbReference type="EMBL" id="AFZ70600.1"/>
    </source>
</evidence>
<feature type="domain" description="Helicase HerA central" evidence="2">
    <location>
        <begin position="222"/>
        <end position="297"/>
    </location>
</feature>
<proteinExistence type="predicted"/>
<dbReference type="CDD" id="cd01127">
    <property type="entry name" value="TrwB_TraG_TraD_VirD4"/>
    <property type="match status" value="1"/>
</dbReference>
<dbReference type="OrthoDB" id="107033at2157"/>
<dbReference type="PANTHER" id="PTHR30121:SF6">
    <property type="entry name" value="SLR6007 PROTEIN"/>
    <property type="match status" value="1"/>
</dbReference>
<keyword evidence="1" id="KW-0472">Membrane</keyword>
<feature type="transmembrane region" description="Helical" evidence="1">
    <location>
        <begin position="6"/>
        <end position="24"/>
    </location>
</feature>
<gene>
    <name evidence="3" type="ordered locus">Calag_0860</name>
</gene>
<keyword evidence="1" id="KW-0812">Transmembrane</keyword>
<accession>L0AC48</accession>
<dbReference type="InParanoid" id="L0AC48"/>
<dbReference type="EMBL" id="CP003378">
    <property type="protein sequence ID" value="AFZ70600.1"/>
    <property type="molecule type" value="Genomic_DNA"/>
</dbReference>
<evidence type="ECO:0000256" key="1">
    <source>
        <dbReference type="SAM" id="Phobius"/>
    </source>
</evidence>
<dbReference type="GeneID" id="14212120"/>
<dbReference type="InterPro" id="IPR002789">
    <property type="entry name" value="HerA_central"/>
</dbReference>
<dbReference type="STRING" id="1056495.Calag_0860"/>
<dbReference type="RefSeq" id="WP_015232497.1">
    <property type="nucleotide sequence ID" value="NC_019791.1"/>
</dbReference>
<evidence type="ECO:0000313" key="4">
    <source>
        <dbReference type="Proteomes" id="UP000010469"/>
    </source>
</evidence>
<sequence>MLTPFQIFDFIIGIIAFVSIFLILKNMRSGTDLALPLKIKPKKKGEVIEYEINGKKYAGIAYISDNLPRGGEDLPKRLIRIARSSRLSVSFISNMYNVNKSSLLKLIDEEMKKADLSFSTTNQTKYRERLRFLEDLYKEVARIGVPYIGSFGFIVWIDKDDRDSELYAESFRSLVEAEAQIKTRRISNIEEILSITNPMDTIDESTSFAITSADDIGEYEGIVIGEEYDEHGKTVLLSWPDHFKHHIGIFGPTGRGKTVLLAGIAMQLSLISSITKNPQSIIVIDPKGDLSSLLRKNADFYIEPGINDCVKIPRMNGLANKLIESSMKTGEGGKINLCEGHMEKKGLMVYNLSKMPNETRNVYASLLISSLALQASEEGFSTPLVLIIDETWRIVNNSYFHLEFAMREGRSKGLYTIYATQIPSDVGKNIIDNTGVKVIFGGFTNYYVDISQQIGIENADILKELPVGHMILKIENNREKTVKVIDFNKLLKKGENS</sequence>
<dbReference type="HOGENOM" id="CLU_548158_0_0_2"/>
<dbReference type="AlphaFoldDB" id="L0AC48"/>
<dbReference type="InterPro" id="IPR051162">
    <property type="entry name" value="T4SS_component"/>
</dbReference>
<reference evidence="4" key="1">
    <citation type="submission" date="2012-03" db="EMBL/GenBank/DDBJ databases">
        <title>Complete genome of Caldisphaera lagunensis DSM 15908.</title>
        <authorList>
            <person name="Lucas S."/>
            <person name="Copeland A."/>
            <person name="Lapidus A."/>
            <person name="Glavina del Rio T."/>
            <person name="Dalin E."/>
            <person name="Tice H."/>
            <person name="Bruce D."/>
            <person name="Goodwin L."/>
            <person name="Pitluck S."/>
            <person name="Peters L."/>
            <person name="Mikhailova N."/>
            <person name="Teshima H."/>
            <person name="Kyrpides N."/>
            <person name="Mavromatis K."/>
            <person name="Ivanova N."/>
            <person name="Brettin T."/>
            <person name="Detter J.C."/>
            <person name="Han C."/>
            <person name="Larimer F."/>
            <person name="Land M."/>
            <person name="Hauser L."/>
            <person name="Markowitz V."/>
            <person name="Cheng J.-F."/>
            <person name="Hugenholtz P."/>
            <person name="Woyke T."/>
            <person name="Wu D."/>
            <person name="Spring S."/>
            <person name="Schroeder M."/>
            <person name="Brambilla E."/>
            <person name="Klenk H.-P."/>
            <person name="Eisen J.A."/>
        </authorList>
    </citation>
    <scope>NUCLEOTIDE SEQUENCE [LARGE SCALE GENOMIC DNA]</scope>
    <source>
        <strain evidence="4">DSM 15908 / JCM 11604 / IC-154</strain>
    </source>
</reference>
<protein>
    <submittedName>
        <fullName evidence="3">Putative ATPase</fullName>
    </submittedName>
</protein>
<dbReference type="eggNOG" id="arCOG05935">
    <property type="taxonomic scope" value="Archaea"/>
</dbReference>
<dbReference type="Gene3D" id="3.40.50.300">
    <property type="entry name" value="P-loop containing nucleotide triphosphate hydrolases"/>
    <property type="match status" value="1"/>
</dbReference>
<dbReference type="Pfam" id="PF01935">
    <property type="entry name" value="DUF87"/>
    <property type="match status" value="1"/>
</dbReference>
<dbReference type="SUPFAM" id="SSF52540">
    <property type="entry name" value="P-loop containing nucleoside triphosphate hydrolases"/>
    <property type="match status" value="1"/>
</dbReference>
<name>L0AC48_CALLD</name>
<organism evidence="3 4">
    <name type="scientific">Caldisphaera lagunensis (strain DSM 15908 / JCM 11604 / ANMR 0165 / IC-154)</name>
    <dbReference type="NCBI Taxonomy" id="1056495"/>
    <lineage>
        <taxon>Archaea</taxon>
        <taxon>Thermoproteota</taxon>
        <taxon>Thermoprotei</taxon>
        <taxon>Acidilobales</taxon>
        <taxon>Caldisphaeraceae</taxon>
        <taxon>Caldisphaera</taxon>
    </lineage>
</organism>
<keyword evidence="1" id="KW-1133">Transmembrane helix</keyword>
<dbReference type="Proteomes" id="UP000010469">
    <property type="component" value="Chromosome"/>
</dbReference>
<keyword evidence="4" id="KW-1185">Reference proteome</keyword>